<comment type="caution">
    <text evidence="3">The sequence shown here is derived from an EMBL/GenBank/DDBJ whole genome shotgun (WGS) entry which is preliminary data.</text>
</comment>
<dbReference type="InterPro" id="IPR029045">
    <property type="entry name" value="ClpP/crotonase-like_dom_sf"/>
</dbReference>
<proteinExistence type="predicted"/>
<feature type="chain" id="PRO_5046298295" description="Tail specific protease domain-containing protein" evidence="1">
    <location>
        <begin position="28"/>
        <end position="496"/>
    </location>
</feature>
<reference evidence="3" key="1">
    <citation type="submission" date="2021-12" db="EMBL/GenBank/DDBJ databases">
        <authorList>
            <person name="Rodrigo-Torres L."/>
            <person name="Arahal R. D."/>
            <person name="Lucena T."/>
        </authorList>
    </citation>
    <scope>NUCLEOTIDE SEQUENCE</scope>
    <source>
        <strain evidence="3">CECT 8858</strain>
    </source>
</reference>
<name>A0ABM9AV67_9BACT</name>
<dbReference type="Pfam" id="PF03572">
    <property type="entry name" value="Peptidase_S41"/>
    <property type="match status" value="1"/>
</dbReference>
<dbReference type="InterPro" id="IPR005151">
    <property type="entry name" value="Tail-specific_protease"/>
</dbReference>
<protein>
    <recommendedName>
        <fullName evidence="2">Tail specific protease domain-containing protein</fullName>
    </recommendedName>
</protein>
<evidence type="ECO:0000259" key="2">
    <source>
        <dbReference type="Pfam" id="PF03572"/>
    </source>
</evidence>
<dbReference type="SUPFAM" id="SSF52096">
    <property type="entry name" value="ClpP/crotonase"/>
    <property type="match status" value="1"/>
</dbReference>
<sequence length="496" mass="58086">MISTLNPFHYFMQKLLFILLISFSLQAQNQKNTFTAEEIKRDMAFLKNRFEKIHPGMYYYISKDAYNQMYDSLYNTINQPINYLEAFKILSKLVTNVKDGHTNIRFNKKRFDKKSTKHVPFYLRKINNKYYLALNYSRDSTIIRGSEVLQINDEPIEHLMTQLKDFVSSDNGNITTKDYYTTGVFPNYYLKLYGELDSIKITYRLPKTDVIYIKKVACLTTAEINKTSVKRYKSLTRPNLALKIIDSVNHIAKLDITEFSMTGKFLDVSNQKFKRVLKARFIDIKKHKIEHLIVDFRGNGGGYIPNITRFLKYFSPKPFTLVDSLAFKKKAYFTLFKPQWIGPPLVMWAGFMKRKGEFLYHVNTKNDKQKPEKELLYQGKTYFITDPGCYSATTFTLNLAKDMGIPEKIIGQQVGGATWGSFAVNWQDFKLPNTKFIIHTPLMKINHRLPNQINKDFFLQPDYEVNRNLDELLKNNTSVTDFTVEMIRQSKAARLR</sequence>
<feature type="domain" description="Tail specific protease" evidence="2">
    <location>
        <begin position="251"/>
        <end position="432"/>
    </location>
</feature>
<organism evidence="3 4">
    <name type="scientific">Emticicia aquatica</name>
    <dbReference type="NCBI Taxonomy" id="1681835"/>
    <lineage>
        <taxon>Bacteria</taxon>
        <taxon>Pseudomonadati</taxon>
        <taxon>Bacteroidota</taxon>
        <taxon>Cytophagia</taxon>
        <taxon>Cytophagales</taxon>
        <taxon>Leadbetterellaceae</taxon>
        <taxon>Emticicia</taxon>
    </lineage>
</organism>
<feature type="signal peptide" evidence="1">
    <location>
        <begin position="1"/>
        <end position="27"/>
    </location>
</feature>
<accession>A0ABM9AV67</accession>
<dbReference type="Gene3D" id="3.90.226.10">
    <property type="entry name" value="2-enoyl-CoA Hydratase, Chain A, domain 1"/>
    <property type="match status" value="1"/>
</dbReference>
<evidence type="ECO:0000256" key="1">
    <source>
        <dbReference type="SAM" id="SignalP"/>
    </source>
</evidence>
<dbReference type="EMBL" id="CAKLPY010000004">
    <property type="protein sequence ID" value="CAH0997573.1"/>
    <property type="molecule type" value="Genomic_DNA"/>
</dbReference>
<keyword evidence="4" id="KW-1185">Reference proteome</keyword>
<evidence type="ECO:0000313" key="3">
    <source>
        <dbReference type="EMBL" id="CAH0997573.1"/>
    </source>
</evidence>
<dbReference type="Proteomes" id="UP000837932">
    <property type="component" value="Unassembled WGS sequence"/>
</dbReference>
<keyword evidence="1" id="KW-0732">Signal</keyword>
<evidence type="ECO:0000313" key="4">
    <source>
        <dbReference type="Proteomes" id="UP000837932"/>
    </source>
</evidence>
<gene>
    <name evidence="3" type="ORF">EMA8858_03707</name>
</gene>